<sequence>MNKIVKIAILFLGGIFFSWLFILIFYDYPQDSFSNIKIPKNLDFEKPIESLTNKQIDSLEKKIVNEVEILIIGNGFNGYEFYVWHKPTEFGTLYIKAFELTQNIQLSEEKLTSRTSHQINQLDTKFNLYRSKTVIDEGTFEKYYPVRFELWFKSQDSGNEIKLKEAYYVIDGWDR</sequence>
<dbReference type="EMBL" id="QLST01000009">
    <property type="protein sequence ID" value="RBA28204.1"/>
    <property type="molecule type" value="Genomic_DNA"/>
</dbReference>
<keyword evidence="3" id="KW-1185">Reference proteome</keyword>
<dbReference type="AlphaFoldDB" id="A0A365P1F7"/>
<comment type="caution">
    <text evidence="2">The sequence shown here is derived from an EMBL/GenBank/DDBJ whole genome shotgun (WGS) entry which is preliminary data.</text>
</comment>
<dbReference type="OrthoDB" id="1250632at2"/>
<keyword evidence="1" id="KW-1133">Transmembrane helix</keyword>
<dbReference type="RefSeq" id="WP_113989248.1">
    <property type="nucleotide sequence ID" value="NZ_QLST01000009.1"/>
</dbReference>
<keyword evidence="1" id="KW-0472">Membrane</keyword>
<evidence type="ECO:0000313" key="3">
    <source>
        <dbReference type="Proteomes" id="UP000253319"/>
    </source>
</evidence>
<dbReference type="Proteomes" id="UP000253319">
    <property type="component" value="Unassembled WGS sequence"/>
</dbReference>
<feature type="transmembrane region" description="Helical" evidence="1">
    <location>
        <begin position="7"/>
        <end position="26"/>
    </location>
</feature>
<keyword evidence="1" id="KW-0812">Transmembrane</keyword>
<evidence type="ECO:0000313" key="2">
    <source>
        <dbReference type="EMBL" id="RBA28204.1"/>
    </source>
</evidence>
<evidence type="ECO:0000256" key="1">
    <source>
        <dbReference type="SAM" id="Phobius"/>
    </source>
</evidence>
<proteinExistence type="predicted"/>
<protein>
    <submittedName>
        <fullName evidence="2">Uncharacterized protein</fullName>
    </submittedName>
</protein>
<accession>A0A365P1F7</accession>
<name>A0A365P1F7_9FLAO</name>
<reference evidence="2 3" key="1">
    <citation type="submission" date="2018-06" db="EMBL/GenBank/DDBJ databases">
        <title>Flavobacterium tibetense sp. nov., isolated from a wetland YonghuCo on Tibetan Plateau.</title>
        <authorList>
            <person name="Xing P."/>
            <person name="Phurbu D."/>
            <person name="Lu H."/>
        </authorList>
    </citation>
    <scope>NUCLEOTIDE SEQUENCE [LARGE SCALE GENOMIC DNA]</scope>
    <source>
        <strain evidence="2 3">YH5</strain>
    </source>
</reference>
<gene>
    <name evidence="2" type="ORF">DPN68_08610</name>
</gene>
<organism evidence="2 3">
    <name type="scientific">Flavobacterium tibetense</name>
    <dbReference type="NCBI Taxonomy" id="2233533"/>
    <lineage>
        <taxon>Bacteria</taxon>
        <taxon>Pseudomonadati</taxon>
        <taxon>Bacteroidota</taxon>
        <taxon>Flavobacteriia</taxon>
        <taxon>Flavobacteriales</taxon>
        <taxon>Flavobacteriaceae</taxon>
        <taxon>Flavobacterium</taxon>
    </lineage>
</organism>